<evidence type="ECO:0000256" key="2">
    <source>
        <dbReference type="ARBA" id="ARBA00023015"/>
    </source>
</evidence>
<dbReference type="InterPro" id="IPR058163">
    <property type="entry name" value="LysR-type_TF_proteobact-type"/>
</dbReference>
<evidence type="ECO:0000313" key="7">
    <source>
        <dbReference type="Proteomes" id="UP000255528"/>
    </source>
</evidence>
<dbReference type="SUPFAM" id="SSF46785">
    <property type="entry name" value="Winged helix' DNA-binding domain"/>
    <property type="match status" value="1"/>
</dbReference>
<dbReference type="RefSeq" id="WP_115631448.1">
    <property type="nucleotide sequence ID" value="NZ_UIGI01000001.1"/>
</dbReference>
<dbReference type="InterPro" id="IPR036390">
    <property type="entry name" value="WH_DNA-bd_sf"/>
</dbReference>
<keyword evidence="2" id="KW-0805">Transcription regulation</keyword>
<evidence type="ECO:0000259" key="5">
    <source>
        <dbReference type="PROSITE" id="PS50931"/>
    </source>
</evidence>
<comment type="similarity">
    <text evidence="1">Belongs to the LysR transcriptional regulatory family.</text>
</comment>
<dbReference type="PROSITE" id="PS50931">
    <property type="entry name" value="HTH_LYSR"/>
    <property type="match status" value="1"/>
</dbReference>
<dbReference type="EMBL" id="UIGI01000001">
    <property type="protein sequence ID" value="SUW65715.1"/>
    <property type="molecule type" value="Genomic_DNA"/>
</dbReference>
<gene>
    <name evidence="6" type="primary">gcvA_4</name>
    <name evidence="6" type="ORF">NCTC12119_04276</name>
</gene>
<evidence type="ECO:0000256" key="4">
    <source>
        <dbReference type="ARBA" id="ARBA00023163"/>
    </source>
</evidence>
<sequence>MRTLNRLKWLQAFEATARHGSFTGAANELGVTPAAVGQLVRALEDWVGHPLLNRSRSGNERLTLIHEAQEALDDISLGLDKLESGLKKLRGRKARSMLVITASQVLVMNWLMPRLNRFSERYEAIDVRLDVADRLIDLTHGEADVGIRCGPGNWKGLVADWMMDEEVVMICSPALLPAEGSASTAWLAHQKLIQDDTPHPGANFPSWENVLMHIGLDTLFQTRQHINSTATVIQAVLNGRGVALVRKALVQQDLDIGRLVQLFPEHRWPIDWSYFVVCSAAVLQRPEVKAFHDWLLQEVREEVN</sequence>
<dbReference type="Gene3D" id="1.10.10.10">
    <property type="entry name" value="Winged helix-like DNA-binding domain superfamily/Winged helix DNA-binding domain"/>
    <property type="match status" value="1"/>
</dbReference>
<dbReference type="InterPro" id="IPR000847">
    <property type="entry name" value="LysR_HTH_N"/>
</dbReference>
<dbReference type="InterPro" id="IPR036388">
    <property type="entry name" value="WH-like_DNA-bd_sf"/>
</dbReference>
<dbReference type="PANTHER" id="PTHR30537">
    <property type="entry name" value="HTH-TYPE TRANSCRIPTIONAL REGULATOR"/>
    <property type="match status" value="1"/>
</dbReference>
<evidence type="ECO:0000313" key="6">
    <source>
        <dbReference type="EMBL" id="SUW65715.1"/>
    </source>
</evidence>
<keyword evidence="4" id="KW-0804">Transcription</keyword>
<evidence type="ECO:0000256" key="1">
    <source>
        <dbReference type="ARBA" id="ARBA00009437"/>
    </source>
</evidence>
<dbReference type="PANTHER" id="PTHR30537:SF74">
    <property type="entry name" value="HTH-TYPE TRANSCRIPTIONAL REGULATOR TRPI"/>
    <property type="match status" value="1"/>
</dbReference>
<feature type="domain" description="HTH lysR-type" evidence="5">
    <location>
        <begin position="5"/>
        <end position="63"/>
    </location>
</feature>
<protein>
    <submittedName>
        <fullName evidence="6">Gcv operon activator</fullName>
    </submittedName>
</protein>
<dbReference type="GO" id="GO:0003700">
    <property type="term" value="F:DNA-binding transcription factor activity"/>
    <property type="evidence" value="ECO:0007669"/>
    <property type="project" value="InterPro"/>
</dbReference>
<dbReference type="Gene3D" id="3.40.190.10">
    <property type="entry name" value="Periplasmic binding protein-like II"/>
    <property type="match status" value="2"/>
</dbReference>
<dbReference type="GO" id="GO:0006351">
    <property type="term" value="P:DNA-templated transcription"/>
    <property type="evidence" value="ECO:0007669"/>
    <property type="project" value="TreeGrafter"/>
</dbReference>
<dbReference type="InterPro" id="IPR005119">
    <property type="entry name" value="LysR_subst-bd"/>
</dbReference>
<organism evidence="6 7">
    <name type="scientific">Buttiauxella agrestis</name>
    <dbReference type="NCBI Taxonomy" id="82977"/>
    <lineage>
        <taxon>Bacteria</taxon>
        <taxon>Pseudomonadati</taxon>
        <taxon>Pseudomonadota</taxon>
        <taxon>Gammaproteobacteria</taxon>
        <taxon>Enterobacterales</taxon>
        <taxon>Enterobacteriaceae</taxon>
        <taxon>Buttiauxella</taxon>
    </lineage>
</organism>
<dbReference type="SUPFAM" id="SSF53850">
    <property type="entry name" value="Periplasmic binding protein-like II"/>
    <property type="match status" value="1"/>
</dbReference>
<dbReference type="CDD" id="cd08432">
    <property type="entry name" value="PBP2_GcdR_TrpI_HvrB_AmpR_like"/>
    <property type="match status" value="1"/>
</dbReference>
<dbReference type="Pfam" id="PF00126">
    <property type="entry name" value="HTH_1"/>
    <property type="match status" value="1"/>
</dbReference>
<accession>A0A381CD14</accession>
<dbReference type="Pfam" id="PF03466">
    <property type="entry name" value="LysR_substrate"/>
    <property type="match status" value="1"/>
</dbReference>
<keyword evidence="3" id="KW-0238">DNA-binding</keyword>
<dbReference type="AlphaFoldDB" id="A0A381CD14"/>
<reference evidence="6 7" key="1">
    <citation type="submission" date="2018-06" db="EMBL/GenBank/DDBJ databases">
        <authorList>
            <consortium name="Pathogen Informatics"/>
            <person name="Doyle S."/>
        </authorList>
    </citation>
    <scope>NUCLEOTIDE SEQUENCE [LARGE SCALE GENOMIC DNA]</scope>
    <source>
        <strain evidence="6 7">NCTC12119</strain>
    </source>
</reference>
<proteinExistence type="inferred from homology"/>
<dbReference type="GO" id="GO:0043565">
    <property type="term" value="F:sequence-specific DNA binding"/>
    <property type="evidence" value="ECO:0007669"/>
    <property type="project" value="TreeGrafter"/>
</dbReference>
<dbReference type="Proteomes" id="UP000255528">
    <property type="component" value="Unassembled WGS sequence"/>
</dbReference>
<evidence type="ECO:0000256" key="3">
    <source>
        <dbReference type="ARBA" id="ARBA00023125"/>
    </source>
</evidence>
<name>A0A381CD14_9ENTR</name>